<gene>
    <name evidence="2" type="ORF">K4A83_21735</name>
</gene>
<keyword evidence="1" id="KW-0732">Signal</keyword>
<dbReference type="SUPFAM" id="SSF56925">
    <property type="entry name" value="OMPA-like"/>
    <property type="match status" value="1"/>
</dbReference>
<dbReference type="Proteomes" id="UP001526426">
    <property type="component" value="Unassembled WGS sequence"/>
</dbReference>
<dbReference type="InterPro" id="IPR011250">
    <property type="entry name" value="OMP/PagP_B-barrel"/>
</dbReference>
<evidence type="ECO:0000256" key="1">
    <source>
        <dbReference type="SAM" id="SignalP"/>
    </source>
</evidence>
<reference evidence="2 3" key="1">
    <citation type="submission" date="2021-08" db="EMBL/GenBank/DDBJ databases">
        <title>Draft genome sequence of Spirulina subsalsa with high tolerance to salinity and hype-accumulation of phycocyanin.</title>
        <authorList>
            <person name="Pei H."/>
            <person name="Jiang L."/>
        </authorList>
    </citation>
    <scope>NUCLEOTIDE SEQUENCE [LARGE SCALE GENOMIC DNA]</scope>
    <source>
        <strain evidence="2 3">FACHB-351</strain>
    </source>
</reference>
<name>A0ABT3LBJ4_9CYAN</name>
<protein>
    <recommendedName>
        <fullName evidence="4">Outer membrane protein beta-barrel domain-containing protein</fullName>
    </recommendedName>
</protein>
<evidence type="ECO:0008006" key="4">
    <source>
        <dbReference type="Google" id="ProtNLM"/>
    </source>
</evidence>
<feature type="chain" id="PRO_5046429089" description="Outer membrane protein beta-barrel domain-containing protein" evidence="1">
    <location>
        <begin position="32"/>
        <end position="208"/>
    </location>
</feature>
<feature type="signal peptide" evidence="1">
    <location>
        <begin position="1"/>
        <end position="31"/>
    </location>
</feature>
<evidence type="ECO:0000313" key="2">
    <source>
        <dbReference type="EMBL" id="MCW6038861.1"/>
    </source>
</evidence>
<evidence type="ECO:0000313" key="3">
    <source>
        <dbReference type="Proteomes" id="UP001526426"/>
    </source>
</evidence>
<sequence length="208" mass="21907">MKYCARIKFWPVICSLGAIAPLFLFNPATQAQTGQAPTGMSGNYMGFGMGNSSSGLVEELIRQQFGGITIDTLSTLTGINLSSPAKSSTPSSLVGTSFNGRYDVPHSNLSVRGAAFLGSQTRVVEPSVSYDFPVAENTNVYVGGGYTFVEGKSTATPLGETSSPVITAGVETSVMGDFVIYGNARFRLSNPTPNSSPLRMQVGAGYRF</sequence>
<organism evidence="2 3">
    <name type="scientific">Spirulina subsalsa FACHB-351</name>
    <dbReference type="NCBI Taxonomy" id="234711"/>
    <lineage>
        <taxon>Bacteria</taxon>
        <taxon>Bacillati</taxon>
        <taxon>Cyanobacteriota</taxon>
        <taxon>Cyanophyceae</taxon>
        <taxon>Spirulinales</taxon>
        <taxon>Spirulinaceae</taxon>
        <taxon>Spirulina</taxon>
    </lineage>
</organism>
<comment type="caution">
    <text evidence="2">The sequence shown here is derived from an EMBL/GenBank/DDBJ whole genome shotgun (WGS) entry which is preliminary data.</text>
</comment>
<accession>A0ABT3LBJ4</accession>
<keyword evidence="3" id="KW-1185">Reference proteome</keyword>
<proteinExistence type="predicted"/>
<dbReference type="EMBL" id="JAIHOM010000194">
    <property type="protein sequence ID" value="MCW6038861.1"/>
    <property type="molecule type" value="Genomic_DNA"/>
</dbReference>
<dbReference type="RefSeq" id="WP_265266801.1">
    <property type="nucleotide sequence ID" value="NZ_JAIHOM010000194.1"/>
</dbReference>